<dbReference type="Proteomes" id="UP000184356">
    <property type="component" value="Unassembled WGS sequence"/>
</dbReference>
<keyword evidence="1" id="KW-1133">Transmembrane helix</keyword>
<dbReference type="RefSeq" id="XP_040707515.1">
    <property type="nucleotide sequence ID" value="XM_040845703.1"/>
</dbReference>
<proteinExistence type="predicted"/>
<sequence length="73" mass="8557">MEKACKRRAITRSALDDVSQRKIRLIQRSRPLVLQTKTSSNMNWYAMSRRHSRARYTIVMNCVLSLLFLASDI</sequence>
<dbReference type="GeneID" id="63761776"/>
<accession>A0A1L9TW99</accession>
<name>A0A1L9TW99_9EURO</name>
<gene>
    <name evidence="2" type="ORF">ASPSYDRAFT_38336</name>
</gene>
<dbReference type="EMBL" id="KV878582">
    <property type="protein sequence ID" value="OJJ63709.1"/>
    <property type="molecule type" value="Genomic_DNA"/>
</dbReference>
<keyword evidence="1" id="KW-0472">Membrane</keyword>
<evidence type="ECO:0000313" key="2">
    <source>
        <dbReference type="EMBL" id="OJJ63709.1"/>
    </source>
</evidence>
<keyword evidence="3" id="KW-1185">Reference proteome</keyword>
<organism evidence="2 3">
    <name type="scientific">Aspergillus sydowii CBS 593.65</name>
    <dbReference type="NCBI Taxonomy" id="1036612"/>
    <lineage>
        <taxon>Eukaryota</taxon>
        <taxon>Fungi</taxon>
        <taxon>Dikarya</taxon>
        <taxon>Ascomycota</taxon>
        <taxon>Pezizomycotina</taxon>
        <taxon>Eurotiomycetes</taxon>
        <taxon>Eurotiomycetidae</taxon>
        <taxon>Eurotiales</taxon>
        <taxon>Aspergillaceae</taxon>
        <taxon>Aspergillus</taxon>
        <taxon>Aspergillus subgen. Nidulantes</taxon>
    </lineage>
</organism>
<dbReference type="AlphaFoldDB" id="A0A1L9TW99"/>
<evidence type="ECO:0000256" key="1">
    <source>
        <dbReference type="SAM" id="Phobius"/>
    </source>
</evidence>
<reference evidence="3" key="1">
    <citation type="journal article" date="2017" name="Genome Biol.">
        <title>Comparative genomics reveals high biological diversity and specific adaptations in the industrially and medically important fungal genus Aspergillus.</title>
        <authorList>
            <person name="de Vries R.P."/>
            <person name="Riley R."/>
            <person name="Wiebenga A."/>
            <person name="Aguilar-Osorio G."/>
            <person name="Amillis S."/>
            <person name="Uchima C.A."/>
            <person name="Anderluh G."/>
            <person name="Asadollahi M."/>
            <person name="Askin M."/>
            <person name="Barry K."/>
            <person name="Battaglia E."/>
            <person name="Bayram O."/>
            <person name="Benocci T."/>
            <person name="Braus-Stromeyer S.A."/>
            <person name="Caldana C."/>
            <person name="Canovas D."/>
            <person name="Cerqueira G.C."/>
            <person name="Chen F."/>
            <person name="Chen W."/>
            <person name="Choi C."/>
            <person name="Clum A."/>
            <person name="Dos Santos R.A."/>
            <person name="Damasio A.R."/>
            <person name="Diallinas G."/>
            <person name="Emri T."/>
            <person name="Fekete E."/>
            <person name="Flipphi M."/>
            <person name="Freyberg S."/>
            <person name="Gallo A."/>
            <person name="Gournas C."/>
            <person name="Habgood R."/>
            <person name="Hainaut M."/>
            <person name="Harispe M.L."/>
            <person name="Henrissat B."/>
            <person name="Hilden K.S."/>
            <person name="Hope R."/>
            <person name="Hossain A."/>
            <person name="Karabika E."/>
            <person name="Karaffa L."/>
            <person name="Karanyi Z."/>
            <person name="Krasevec N."/>
            <person name="Kuo A."/>
            <person name="Kusch H."/>
            <person name="LaButti K."/>
            <person name="Lagendijk E.L."/>
            <person name="Lapidus A."/>
            <person name="Levasseur A."/>
            <person name="Lindquist E."/>
            <person name="Lipzen A."/>
            <person name="Logrieco A.F."/>
            <person name="MacCabe A."/>
            <person name="Maekelae M.R."/>
            <person name="Malavazi I."/>
            <person name="Melin P."/>
            <person name="Meyer V."/>
            <person name="Mielnichuk N."/>
            <person name="Miskei M."/>
            <person name="Molnar A.P."/>
            <person name="Mule G."/>
            <person name="Ngan C.Y."/>
            <person name="Orejas M."/>
            <person name="Orosz E."/>
            <person name="Ouedraogo J.P."/>
            <person name="Overkamp K.M."/>
            <person name="Park H.-S."/>
            <person name="Perrone G."/>
            <person name="Piumi F."/>
            <person name="Punt P.J."/>
            <person name="Ram A.F."/>
            <person name="Ramon A."/>
            <person name="Rauscher S."/>
            <person name="Record E."/>
            <person name="Riano-Pachon D.M."/>
            <person name="Robert V."/>
            <person name="Roehrig J."/>
            <person name="Ruller R."/>
            <person name="Salamov A."/>
            <person name="Salih N.S."/>
            <person name="Samson R.A."/>
            <person name="Sandor E."/>
            <person name="Sanguinetti M."/>
            <person name="Schuetze T."/>
            <person name="Sepcic K."/>
            <person name="Shelest E."/>
            <person name="Sherlock G."/>
            <person name="Sophianopoulou V."/>
            <person name="Squina F.M."/>
            <person name="Sun H."/>
            <person name="Susca A."/>
            <person name="Todd R.B."/>
            <person name="Tsang A."/>
            <person name="Unkles S.E."/>
            <person name="van de Wiele N."/>
            <person name="van Rossen-Uffink D."/>
            <person name="Oliveira J.V."/>
            <person name="Vesth T.C."/>
            <person name="Visser J."/>
            <person name="Yu J.-H."/>
            <person name="Zhou M."/>
            <person name="Andersen M.R."/>
            <person name="Archer D.B."/>
            <person name="Baker S.E."/>
            <person name="Benoit I."/>
            <person name="Brakhage A.A."/>
            <person name="Braus G.H."/>
            <person name="Fischer R."/>
            <person name="Frisvad J.C."/>
            <person name="Goldman G.H."/>
            <person name="Houbraken J."/>
            <person name="Oakley B."/>
            <person name="Pocsi I."/>
            <person name="Scazzocchio C."/>
            <person name="Seiboth B."/>
            <person name="vanKuyk P.A."/>
            <person name="Wortman J."/>
            <person name="Dyer P.S."/>
            <person name="Grigoriev I.V."/>
        </authorList>
    </citation>
    <scope>NUCLEOTIDE SEQUENCE [LARGE SCALE GENOMIC DNA]</scope>
    <source>
        <strain evidence="3">CBS 593.65</strain>
    </source>
</reference>
<protein>
    <submittedName>
        <fullName evidence="2">Uncharacterized protein</fullName>
    </submittedName>
</protein>
<evidence type="ECO:0000313" key="3">
    <source>
        <dbReference type="Proteomes" id="UP000184356"/>
    </source>
</evidence>
<keyword evidence="1" id="KW-0812">Transmembrane</keyword>
<feature type="transmembrane region" description="Helical" evidence="1">
    <location>
        <begin position="54"/>
        <end position="71"/>
    </location>
</feature>
<dbReference type="VEuPathDB" id="FungiDB:ASPSYDRAFT_38336"/>